<dbReference type="AlphaFoldDB" id="A0A5B7TW54"/>
<dbReference type="InterPro" id="IPR036105">
    <property type="entry name" value="DiNase_FeMo-co_biosyn_sf"/>
</dbReference>
<protein>
    <submittedName>
        <fullName evidence="2">Dinitrogenase iron-molybdenum cofactor biosynthesis protein</fullName>
    </submittedName>
</protein>
<keyword evidence="3" id="KW-1185">Reference proteome</keyword>
<proteinExistence type="predicted"/>
<dbReference type="PANTHER" id="PTHR42983:SF1">
    <property type="entry name" value="IRON-MOLYBDENUM PROTEIN"/>
    <property type="match status" value="1"/>
</dbReference>
<dbReference type="OrthoDB" id="280278at2"/>
<gene>
    <name evidence="2" type="ORF">FF125_09155</name>
</gene>
<dbReference type="Gene3D" id="3.30.420.130">
    <property type="entry name" value="Dinitrogenase iron-molybdenum cofactor biosynthesis domain"/>
    <property type="match status" value="1"/>
</dbReference>
<dbReference type="RefSeq" id="WP_138952484.1">
    <property type="nucleotide sequence ID" value="NZ_CP040749.1"/>
</dbReference>
<dbReference type="PANTHER" id="PTHR42983">
    <property type="entry name" value="DINITROGENASE IRON-MOLYBDENUM COFACTOR PROTEIN-RELATED"/>
    <property type="match status" value="1"/>
</dbReference>
<accession>A0A5B7TW54</accession>
<name>A0A5B7TW54_9FLAO</name>
<dbReference type="InterPro" id="IPR033913">
    <property type="entry name" value="MTH1175_dom"/>
</dbReference>
<dbReference type="CDD" id="cd00851">
    <property type="entry name" value="MTH1175"/>
    <property type="match status" value="1"/>
</dbReference>
<organism evidence="2 3">
    <name type="scientific">Aureibaculum algae</name>
    <dbReference type="NCBI Taxonomy" id="2584122"/>
    <lineage>
        <taxon>Bacteria</taxon>
        <taxon>Pseudomonadati</taxon>
        <taxon>Bacteroidota</taxon>
        <taxon>Flavobacteriia</taxon>
        <taxon>Flavobacteriales</taxon>
        <taxon>Flavobacteriaceae</taxon>
        <taxon>Aureibaculum</taxon>
    </lineage>
</organism>
<feature type="domain" description="Dinitrogenase iron-molybdenum cofactor biosynthesis" evidence="1">
    <location>
        <begin position="11"/>
        <end position="101"/>
    </location>
</feature>
<dbReference type="Pfam" id="PF02579">
    <property type="entry name" value="Nitro_FeMo-Co"/>
    <property type="match status" value="1"/>
</dbReference>
<evidence type="ECO:0000313" key="2">
    <source>
        <dbReference type="EMBL" id="QCX41035.1"/>
    </source>
</evidence>
<reference evidence="2 3" key="1">
    <citation type="submission" date="2019-05" db="EMBL/GenBank/DDBJ databases">
        <title>Algicella ahnfeltiae gen. nov., sp. nov., a novel marine bacterium of the family Flavobacteriaceae isolated from a red alga.</title>
        <authorList>
            <person name="Nedashkovskaya O.I."/>
            <person name="Kukhlevskiy A.D."/>
            <person name="Kim S.-G."/>
            <person name="Zhukova N.V."/>
            <person name="Mikhailov V.V."/>
        </authorList>
    </citation>
    <scope>NUCLEOTIDE SEQUENCE [LARGE SCALE GENOMIC DNA]</scope>
    <source>
        <strain evidence="2 3">10Alg115</strain>
    </source>
</reference>
<dbReference type="Proteomes" id="UP000306229">
    <property type="component" value="Chromosome"/>
</dbReference>
<dbReference type="SUPFAM" id="SSF53146">
    <property type="entry name" value="Nitrogenase accessory factor-like"/>
    <property type="match status" value="1"/>
</dbReference>
<evidence type="ECO:0000259" key="1">
    <source>
        <dbReference type="Pfam" id="PF02579"/>
    </source>
</evidence>
<dbReference type="InterPro" id="IPR003731">
    <property type="entry name" value="Di-Nase_FeMo-co_biosynth"/>
</dbReference>
<dbReference type="KEGG" id="fbe:FF125_09155"/>
<sequence length="125" mass="13434">MKKVAIPIGKNNQIEDHFGHCKFYNIYTLSEDNRITNVEELASKKGCGCNSNIGSVLAKKGVQVMIAGGIGTGAFTVLNSLGINVIRGCSGNVDTLMKEYTSNLLTDGGETCGHTHHKKHQCNHS</sequence>
<evidence type="ECO:0000313" key="3">
    <source>
        <dbReference type="Proteomes" id="UP000306229"/>
    </source>
</evidence>
<dbReference type="EMBL" id="CP040749">
    <property type="protein sequence ID" value="QCX41035.1"/>
    <property type="molecule type" value="Genomic_DNA"/>
</dbReference>